<dbReference type="Proteomes" id="UP000694251">
    <property type="component" value="Chromosome 5"/>
</dbReference>
<feature type="compositionally biased region" description="Low complexity" evidence="1">
    <location>
        <begin position="229"/>
        <end position="243"/>
    </location>
</feature>
<proteinExistence type="predicted"/>
<feature type="domain" description="DUF4283" evidence="2">
    <location>
        <begin position="35"/>
        <end position="111"/>
    </location>
</feature>
<evidence type="ECO:0000259" key="2">
    <source>
        <dbReference type="Pfam" id="PF14111"/>
    </source>
</evidence>
<evidence type="ECO:0000313" key="3">
    <source>
        <dbReference type="EMBL" id="KAG7610392.1"/>
    </source>
</evidence>
<dbReference type="EMBL" id="JAEFBJ010000005">
    <property type="protein sequence ID" value="KAG7610392.1"/>
    <property type="molecule type" value="Genomic_DNA"/>
</dbReference>
<accession>A0A8T2DIU6</accession>
<dbReference type="Pfam" id="PF14111">
    <property type="entry name" value="DUF4283"/>
    <property type="match status" value="1"/>
</dbReference>
<comment type="caution">
    <text evidence="3">The sequence shown here is derived from an EMBL/GenBank/DDBJ whole genome shotgun (WGS) entry which is preliminary data.</text>
</comment>
<reference evidence="3 4" key="1">
    <citation type="submission" date="2020-12" db="EMBL/GenBank/DDBJ databases">
        <title>Concerted genomic and epigenomic changes stabilize Arabidopsis allopolyploids.</title>
        <authorList>
            <person name="Chen Z."/>
        </authorList>
    </citation>
    <scope>NUCLEOTIDE SEQUENCE [LARGE SCALE GENOMIC DNA]</scope>
    <source>
        <strain evidence="3">As9502</strain>
        <tissue evidence="3">Leaf</tissue>
    </source>
</reference>
<sequence>MADEIWHDIQYMVLGRDDPELFVPQAAYGVVVAGNRLSLIARPLNIHAQHLRRVLRALPRSWGMASRVHGRIIDDRCIQFRFRSGIDLASVMLRGPWLFNQWFVALQRWEDFPRADFLTYIDLWVQVRGIPVLYVSTMTVRFIASTLGPVMGLDFDEETSTQIAFIRVKVRISITDRLRFFRRVRFESREGNHHNDGAHVVDDEADVLMVPVWEEGGGSNNPTPPPPANHSSSSDISSHRPISQAPTSASPGLDLNEPAIEHLPSSVPLVSPKALSDDSTTPTAINDQSRYACGESSKRRKGKQIDLTPDKKKKQYRKDYGVRFYSESDNTP</sequence>
<keyword evidence="4" id="KW-1185">Reference proteome</keyword>
<dbReference type="OrthoDB" id="1083658at2759"/>
<dbReference type="InterPro" id="IPR040256">
    <property type="entry name" value="At4g02000-like"/>
</dbReference>
<dbReference type="PANTHER" id="PTHR31286:SF162">
    <property type="entry name" value="DUF4283 DOMAIN-CONTAINING PROTEIN-RELATED"/>
    <property type="match status" value="1"/>
</dbReference>
<evidence type="ECO:0000256" key="1">
    <source>
        <dbReference type="SAM" id="MobiDB-lite"/>
    </source>
</evidence>
<dbReference type="PANTHER" id="PTHR31286">
    <property type="entry name" value="GLYCINE-RICH CELL WALL STRUCTURAL PROTEIN 1.8-LIKE"/>
    <property type="match status" value="1"/>
</dbReference>
<name>A0A8T2DIU6_ARASU</name>
<dbReference type="InterPro" id="IPR025558">
    <property type="entry name" value="DUF4283"/>
</dbReference>
<feature type="region of interest" description="Disordered" evidence="1">
    <location>
        <begin position="213"/>
        <end position="332"/>
    </location>
</feature>
<gene>
    <name evidence="3" type="ORF">ISN44_As05g024100</name>
</gene>
<dbReference type="AlphaFoldDB" id="A0A8T2DIU6"/>
<organism evidence="3 4">
    <name type="scientific">Arabidopsis suecica</name>
    <name type="common">Swedish thale-cress</name>
    <name type="synonym">Cardaminopsis suecica</name>
    <dbReference type="NCBI Taxonomy" id="45249"/>
    <lineage>
        <taxon>Eukaryota</taxon>
        <taxon>Viridiplantae</taxon>
        <taxon>Streptophyta</taxon>
        <taxon>Embryophyta</taxon>
        <taxon>Tracheophyta</taxon>
        <taxon>Spermatophyta</taxon>
        <taxon>Magnoliopsida</taxon>
        <taxon>eudicotyledons</taxon>
        <taxon>Gunneridae</taxon>
        <taxon>Pentapetalae</taxon>
        <taxon>rosids</taxon>
        <taxon>malvids</taxon>
        <taxon>Brassicales</taxon>
        <taxon>Brassicaceae</taxon>
        <taxon>Camelineae</taxon>
        <taxon>Arabidopsis</taxon>
    </lineage>
</organism>
<protein>
    <recommendedName>
        <fullName evidence="2">DUF4283 domain-containing protein</fullName>
    </recommendedName>
</protein>
<evidence type="ECO:0000313" key="4">
    <source>
        <dbReference type="Proteomes" id="UP000694251"/>
    </source>
</evidence>
<feature type="compositionally biased region" description="Polar residues" evidence="1">
    <location>
        <begin position="277"/>
        <end position="289"/>
    </location>
</feature>